<accession>A0A345HCQ8</accession>
<gene>
    <name evidence="1" type="ORF">DVK85_09045</name>
</gene>
<proteinExistence type="predicted"/>
<dbReference type="Gene3D" id="1.10.1660.10">
    <property type="match status" value="1"/>
</dbReference>
<organism evidence="1 2">
    <name type="scientific">Flavobacterium arcticum</name>
    <dbReference type="NCBI Taxonomy" id="1784713"/>
    <lineage>
        <taxon>Bacteria</taxon>
        <taxon>Pseudomonadati</taxon>
        <taxon>Bacteroidota</taxon>
        <taxon>Flavobacteriia</taxon>
        <taxon>Flavobacteriales</taxon>
        <taxon>Flavobacteriaceae</taxon>
        <taxon>Flavobacterium</taxon>
    </lineage>
</organism>
<evidence type="ECO:0000313" key="2">
    <source>
        <dbReference type="Proteomes" id="UP000253951"/>
    </source>
</evidence>
<dbReference type="KEGG" id="fat:DVK85_09045"/>
<dbReference type="AlphaFoldDB" id="A0A345HCQ8"/>
<protein>
    <submittedName>
        <fullName evidence="1">MerR family transcriptional regulator</fullName>
    </submittedName>
</protein>
<dbReference type="EMBL" id="CP031188">
    <property type="protein sequence ID" value="AXG74368.1"/>
    <property type="molecule type" value="Genomic_DNA"/>
</dbReference>
<sequence>MDNQDFIPVTVICQHYNVEVSFVDALHEFNLIEFEQIETERYIPAHQLSEVEKIVRLHNELHINAEGLDAVLHLLQKIETMQKEISLLKGKLSVYE</sequence>
<name>A0A345HCQ8_9FLAO</name>
<dbReference type="RefSeq" id="WP_114678126.1">
    <property type="nucleotide sequence ID" value="NZ_CP031188.1"/>
</dbReference>
<dbReference type="Pfam" id="PF13591">
    <property type="entry name" value="MerR_2"/>
    <property type="match status" value="1"/>
</dbReference>
<keyword evidence="2" id="KW-1185">Reference proteome</keyword>
<dbReference type="OrthoDB" id="1494789at2"/>
<dbReference type="Proteomes" id="UP000253951">
    <property type="component" value="Chromosome"/>
</dbReference>
<evidence type="ECO:0000313" key="1">
    <source>
        <dbReference type="EMBL" id="AXG74368.1"/>
    </source>
</evidence>
<reference evidence="1 2" key="1">
    <citation type="submission" date="2018-07" db="EMBL/GenBank/DDBJ databases">
        <title>Complete genome sequence of Flavobacterium arcticum type strain SM1502T.</title>
        <authorList>
            <person name="Li Y."/>
            <person name="Li D.-D."/>
        </authorList>
    </citation>
    <scope>NUCLEOTIDE SEQUENCE [LARGE SCALE GENOMIC DNA]</scope>
    <source>
        <strain evidence="1 2">SM1502</strain>
    </source>
</reference>